<dbReference type="AlphaFoldDB" id="A0A5C6LU27"/>
<keyword evidence="2" id="KW-1185">Reference proteome</keyword>
<gene>
    <name evidence="1" type="ORF">FEF09_12660</name>
</gene>
<evidence type="ECO:0000313" key="1">
    <source>
        <dbReference type="EMBL" id="TWW00184.1"/>
    </source>
</evidence>
<proteinExistence type="predicted"/>
<dbReference type="Pfam" id="PF13585">
    <property type="entry name" value="CHU_C"/>
    <property type="match status" value="1"/>
</dbReference>
<dbReference type="NCBIfam" id="TIGR04131">
    <property type="entry name" value="Bac_Flav_CTERM"/>
    <property type="match status" value="1"/>
</dbReference>
<dbReference type="OrthoDB" id="7794186at2"/>
<reference evidence="1 2" key="1">
    <citation type="submission" date="2019-08" db="EMBL/GenBank/DDBJ databases">
        <title>Whole genome sequencing of chitin degrading bacteria Chitinophaga pinensis YS16.</title>
        <authorList>
            <person name="Singh R.P."/>
            <person name="Manchanda G."/>
            <person name="Maurya I.K."/>
            <person name="Joshi N.K."/>
            <person name="Srivastava A.K."/>
        </authorList>
    </citation>
    <scope>NUCLEOTIDE SEQUENCE [LARGE SCALE GENOMIC DNA]</scope>
    <source>
        <strain evidence="1 2">YS-16</strain>
    </source>
</reference>
<sequence>MIVTNPAGHTRLMGKPCCYLTYLALKVCVLSLILLLSCLLNVASAQHLTLRNSSLEGKPGVKVAPTGWLVAANTPDVLPGVMGVSKPAKAGNTFVGLQGGPVYREGIEQELAEPLVADRTYSMSFDLAFNEMYGHKHCYGNLVIFGGSAPGDTAELLWTSGSFTDTAWHRWNAIFTPKQTHTYIALYAYPAETCPGSSFGVLVFVDNLSTIRQILRTELTATTSCKNEGTGTVQVKVKGGAEPYSYLWTPGNYTTAQVSDLPPGLYSVTVTAANGVTAKGAVEVSASDLQTEKTVTISDCAGENKNAIALNISGGLPPYELSLNGEATHARAFNNLRPGNYVFLLKDQQVCHDTFNIFIKEPAPLVIRNIATEPCSCSEVSDGIIRWEVDGGTRPYKYRVNGELWQPDSLHRNLKAGNYRYEVEDANGCADAGNTVITSPYQNCFVMMPSAFSPNSDGFNDVFRPKIYDAVTNYRLSIFNRWGSLVFQTSDPKVGWDGYSRGVPQTPQAFVYVCTFTTSKNEPKEYRGSVMLVK</sequence>
<dbReference type="Pfam" id="PF13573">
    <property type="entry name" value="SprB"/>
    <property type="match status" value="1"/>
</dbReference>
<dbReference type="Gene3D" id="2.60.40.740">
    <property type="match status" value="1"/>
</dbReference>
<organism evidence="1 2">
    <name type="scientific">Chitinophaga pinensis</name>
    <dbReference type="NCBI Taxonomy" id="79329"/>
    <lineage>
        <taxon>Bacteria</taxon>
        <taxon>Pseudomonadati</taxon>
        <taxon>Bacteroidota</taxon>
        <taxon>Chitinophagia</taxon>
        <taxon>Chitinophagales</taxon>
        <taxon>Chitinophagaceae</taxon>
        <taxon>Chitinophaga</taxon>
    </lineage>
</organism>
<comment type="caution">
    <text evidence="1">The sequence shown here is derived from an EMBL/GenBank/DDBJ whole genome shotgun (WGS) entry which is preliminary data.</text>
</comment>
<name>A0A5C6LU27_9BACT</name>
<evidence type="ECO:0000313" key="2">
    <source>
        <dbReference type="Proteomes" id="UP000318815"/>
    </source>
</evidence>
<dbReference type="EMBL" id="VOHS01000010">
    <property type="protein sequence ID" value="TWW00184.1"/>
    <property type="molecule type" value="Genomic_DNA"/>
</dbReference>
<dbReference type="Proteomes" id="UP000318815">
    <property type="component" value="Unassembled WGS sequence"/>
</dbReference>
<dbReference type="InterPro" id="IPR025667">
    <property type="entry name" value="SprB_repeat"/>
</dbReference>
<dbReference type="InterPro" id="IPR026341">
    <property type="entry name" value="T9SS_type_B"/>
</dbReference>
<accession>A0A5C6LU27</accession>
<protein>
    <submittedName>
        <fullName evidence="1">T9SS type B sorting domain-containing protein</fullName>
    </submittedName>
</protein>